<proteinExistence type="predicted"/>
<dbReference type="EMBL" id="BK016174">
    <property type="protein sequence ID" value="DAF99931.1"/>
    <property type="molecule type" value="Genomic_DNA"/>
</dbReference>
<evidence type="ECO:0000313" key="2">
    <source>
        <dbReference type="EMBL" id="DAF99931.1"/>
    </source>
</evidence>
<protein>
    <submittedName>
        <fullName evidence="2">Uncharacterized protein</fullName>
    </submittedName>
</protein>
<reference evidence="2" key="1">
    <citation type="journal article" date="2021" name="Proc. Natl. Acad. Sci. U.S.A.">
        <title>A Catalog of Tens of Thousands of Viruses from Human Metagenomes Reveals Hidden Associations with Chronic Diseases.</title>
        <authorList>
            <person name="Tisza M.J."/>
            <person name="Buck C.B."/>
        </authorList>
    </citation>
    <scope>NUCLEOTIDE SEQUENCE</scope>
    <source>
        <strain evidence="2">CtJT77</strain>
    </source>
</reference>
<keyword evidence="1" id="KW-0472">Membrane</keyword>
<keyword evidence="1" id="KW-0812">Transmembrane</keyword>
<organism evidence="2">
    <name type="scientific">Siphoviridae sp. ctJT77</name>
    <dbReference type="NCBI Taxonomy" id="2825432"/>
    <lineage>
        <taxon>Viruses</taxon>
        <taxon>Duplodnaviria</taxon>
        <taxon>Heunggongvirae</taxon>
        <taxon>Uroviricota</taxon>
        <taxon>Caudoviricetes</taxon>
    </lineage>
</organism>
<evidence type="ECO:0000256" key="1">
    <source>
        <dbReference type="SAM" id="Phobius"/>
    </source>
</evidence>
<accession>A0A8S5UZR0</accession>
<keyword evidence="1" id="KW-1133">Transmembrane helix</keyword>
<name>A0A8S5UZR0_9CAUD</name>
<sequence>MNKVKQWVKDHKKEIIIGVVAAGGTALYFLGKEKKIKGVKAGLRLTFELFDGKEDGDYYGLQSKSDRYTNLTLHQPGYTVGDLGKIGAELMKYIPSLTKDVPINHLNANFNIVEK</sequence>
<feature type="transmembrane region" description="Helical" evidence="1">
    <location>
        <begin position="15"/>
        <end position="31"/>
    </location>
</feature>